<dbReference type="AlphaFoldDB" id="A0A0F9W0G8"/>
<reference evidence="1" key="1">
    <citation type="journal article" date="2015" name="Nature">
        <title>Complex archaea that bridge the gap between prokaryotes and eukaryotes.</title>
        <authorList>
            <person name="Spang A."/>
            <person name="Saw J.H."/>
            <person name="Jorgensen S.L."/>
            <person name="Zaremba-Niedzwiedzka K."/>
            <person name="Martijn J."/>
            <person name="Lind A.E."/>
            <person name="van Eijk R."/>
            <person name="Schleper C."/>
            <person name="Guy L."/>
            <person name="Ettema T.J."/>
        </authorList>
    </citation>
    <scope>NUCLEOTIDE SEQUENCE</scope>
</reference>
<sequence length="52" mass="6140">MTDQELIDNGTICRITQHYWATGDGKHYHCDPYRYCMTCGLVEEQTWTKVAR</sequence>
<name>A0A0F9W0G8_9ZZZZ</name>
<gene>
    <name evidence="1" type="ORF">LCGC14_0343490</name>
</gene>
<accession>A0A0F9W0G8</accession>
<proteinExistence type="predicted"/>
<dbReference type="EMBL" id="LAZR01000252">
    <property type="protein sequence ID" value="KKN79156.1"/>
    <property type="molecule type" value="Genomic_DNA"/>
</dbReference>
<comment type="caution">
    <text evidence="1">The sequence shown here is derived from an EMBL/GenBank/DDBJ whole genome shotgun (WGS) entry which is preliminary data.</text>
</comment>
<protein>
    <submittedName>
        <fullName evidence="1">Uncharacterized protein</fullName>
    </submittedName>
</protein>
<organism evidence="1">
    <name type="scientific">marine sediment metagenome</name>
    <dbReference type="NCBI Taxonomy" id="412755"/>
    <lineage>
        <taxon>unclassified sequences</taxon>
        <taxon>metagenomes</taxon>
        <taxon>ecological metagenomes</taxon>
    </lineage>
</organism>
<evidence type="ECO:0000313" key="1">
    <source>
        <dbReference type="EMBL" id="KKN79156.1"/>
    </source>
</evidence>